<proteinExistence type="predicted"/>
<dbReference type="GO" id="GO:0030674">
    <property type="term" value="F:protein-macromolecule adaptor activity"/>
    <property type="evidence" value="ECO:0007669"/>
    <property type="project" value="TreeGrafter"/>
</dbReference>
<dbReference type="GO" id="GO:0030307">
    <property type="term" value="P:positive regulation of cell growth"/>
    <property type="evidence" value="ECO:0007669"/>
    <property type="project" value="TreeGrafter"/>
</dbReference>
<dbReference type="Proteomes" id="UP000814243">
    <property type="component" value="Unassembled WGS sequence"/>
</dbReference>
<gene>
    <name evidence="2" type="ORF">HF086_006808</name>
</gene>
<dbReference type="GO" id="GO:0005737">
    <property type="term" value="C:cytoplasm"/>
    <property type="evidence" value="ECO:0007669"/>
    <property type="project" value="TreeGrafter"/>
</dbReference>
<comment type="caution">
    <text evidence="2">The sequence shown here is derived from an EMBL/GenBank/DDBJ whole genome shotgun (WGS) entry which is preliminary data.</text>
</comment>
<dbReference type="SUPFAM" id="SSF48371">
    <property type="entry name" value="ARM repeat"/>
    <property type="match status" value="1"/>
</dbReference>
<dbReference type="InterPro" id="IPR004083">
    <property type="entry name" value="Raptor"/>
</dbReference>
<dbReference type="InterPro" id="IPR011989">
    <property type="entry name" value="ARM-like"/>
</dbReference>
<dbReference type="PANTHER" id="PTHR12848">
    <property type="entry name" value="REGULATORY-ASSOCIATED PROTEIN OF MTOR"/>
    <property type="match status" value="1"/>
</dbReference>
<feature type="compositionally biased region" description="Basic and acidic residues" evidence="1">
    <location>
        <begin position="480"/>
        <end position="498"/>
    </location>
</feature>
<reference evidence="2" key="1">
    <citation type="journal article" date="2021" name="G3 (Bethesda)">
        <title>Genome and transcriptome analysis of the beet armyworm Spodoptera exigua reveals targets for pest control. .</title>
        <authorList>
            <person name="Simon S."/>
            <person name="Breeschoten T."/>
            <person name="Jansen H.J."/>
            <person name="Dirks R.P."/>
            <person name="Schranz M.E."/>
            <person name="Ros V.I.D."/>
        </authorList>
    </citation>
    <scope>NUCLEOTIDE SEQUENCE</scope>
    <source>
        <strain evidence="2">TB_SE_WUR_2020</strain>
    </source>
</reference>
<evidence type="ECO:0000256" key="1">
    <source>
        <dbReference type="SAM" id="MobiDB-lite"/>
    </source>
</evidence>
<dbReference type="GO" id="GO:0009267">
    <property type="term" value="P:cellular response to starvation"/>
    <property type="evidence" value="ECO:0007669"/>
    <property type="project" value="TreeGrafter"/>
</dbReference>
<evidence type="ECO:0000313" key="3">
    <source>
        <dbReference type="Proteomes" id="UP000814243"/>
    </source>
</evidence>
<dbReference type="GO" id="GO:0038202">
    <property type="term" value="P:TORC1 signaling"/>
    <property type="evidence" value="ECO:0007669"/>
    <property type="project" value="TreeGrafter"/>
</dbReference>
<accession>A0A922M1U6</accession>
<feature type="region of interest" description="Disordered" evidence="1">
    <location>
        <begin position="478"/>
        <end position="504"/>
    </location>
</feature>
<dbReference type="AlphaFoldDB" id="A0A922M1U6"/>
<feature type="compositionally biased region" description="Low complexity" evidence="1">
    <location>
        <begin position="249"/>
        <end position="264"/>
    </location>
</feature>
<sequence>MRVVSQGSMISICLEQLNDGSARLAQWACVCLGRLWRGFDAARWAGVRDLAHEKLFPLLARPQPELRAACAFALGSFVAAGAARSEHANALDQQVGVQLAARLPCDASPLVRHEILAGTCPSHVPYPRLQARVTTAVSLCCSHTVDGVDIRAALYRRLHPGEGFGSVYMKLWNILTMMSREPHPQVSQMANEIINYIANQEFISMCRIWAMRRWTTWGASWSWRGASRRRCPRRRAGGAARPAPPPASPAAAPRRAARLPQAASEEGAARDRDSTSSTSSQPVKKAIVTTQFVEWAAAEFARAEEGAEGADSDVESRAYHERAWRAARNRRLRAHAEGLRGARVSRLETAAFHSRCPLPAGVLQFHPFEQHAAVAFRHNFGVWDWGTAAKLCVGAWQPAWGRITALAYLNAHAHALLAVAGHTGQLAVYRPVAGAAQPALLAAWRALDTSAAPAAADYRPPPAQAVYSLAQLVSEQFASSEDRQASNRTKQDASRESLWDISVS</sequence>
<evidence type="ECO:0000313" key="2">
    <source>
        <dbReference type="EMBL" id="KAH9628177.1"/>
    </source>
</evidence>
<dbReference type="PANTHER" id="PTHR12848:SF16">
    <property type="entry name" value="REGULATORY-ASSOCIATED PROTEIN OF MTOR"/>
    <property type="match status" value="1"/>
</dbReference>
<dbReference type="GO" id="GO:0010506">
    <property type="term" value="P:regulation of autophagy"/>
    <property type="evidence" value="ECO:0007669"/>
    <property type="project" value="TreeGrafter"/>
</dbReference>
<organism evidence="2 3">
    <name type="scientific">Spodoptera exigua</name>
    <name type="common">Beet armyworm</name>
    <name type="synonym">Noctua fulgens</name>
    <dbReference type="NCBI Taxonomy" id="7107"/>
    <lineage>
        <taxon>Eukaryota</taxon>
        <taxon>Metazoa</taxon>
        <taxon>Ecdysozoa</taxon>
        <taxon>Arthropoda</taxon>
        <taxon>Hexapoda</taxon>
        <taxon>Insecta</taxon>
        <taxon>Pterygota</taxon>
        <taxon>Neoptera</taxon>
        <taxon>Endopterygota</taxon>
        <taxon>Lepidoptera</taxon>
        <taxon>Glossata</taxon>
        <taxon>Ditrysia</taxon>
        <taxon>Noctuoidea</taxon>
        <taxon>Noctuidae</taxon>
        <taxon>Amphipyrinae</taxon>
        <taxon>Spodoptera</taxon>
    </lineage>
</organism>
<name>A0A922M1U6_SPOEX</name>
<dbReference type="EMBL" id="JACEFF010000926">
    <property type="protein sequence ID" value="KAH9628177.1"/>
    <property type="molecule type" value="Genomic_DNA"/>
</dbReference>
<feature type="region of interest" description="Disordered" evidence="1">
    <location>
        <begin position="232"/>
        <end position="283"/>
    </location>
</feature>
<dbReference type="GO" id="GO:0071230">
    <property type="term" value="P:cellular response to amino acid stimulus"/>
    <property type="evidence" value="ECO:0007669"/>
    <property type="project" value="TreeGrafter"/>
</dbReference>
<protein>
    <submittedName>
        <fullName evidence="2">Uncharacterized protein</fullName>
    </submittedName>
</protein>
<dbReference type="Gene3D" id="1.25.10.10">
    <property type="entry name" value="Leucine-rich Repeat Variant"/>
    <property type="match status" value="1"/>
</dbReference>
<dbReference type="InterPro" id="IPR016024">
    <property type="entry name" value="ARM-type_fold"/>
</dbReference>
<dbReference type="GO" id="GO:0031931">
    <property type="term" value="C:TORC1 complex"/>
    <property type="evidence" value="ECO:0007669"/>
    <property type="project" value="InterPro"/>
</dbReference>